<dbReference type="Gene3D" id="3.90.1590.10">
    <property type="entry name" value="glutathione-dependent formaldehyde- activating enzyme (gfa)"/>
    <property type="match status" value="1"/>
</dbReference>
<dbReference type="PROSITE" id="PS51891">
    <property type="entry name" value="CENP_V_GFA"/>
    <property type="match status" value="1"/>
</dbReference>
<dbReference type="AlphaFoldDB" id="A0A1I7JDC1"/>
<comment type="cofactor">
    <cofactor evidence="5">
        <name>Zn(2+)</name>
        <dbReference type="ChEBI" id="CHEBI:29105"/>
    </cofactor>
    <text evidence="5">Binds 2 Zn(2+) ions per subunit.</text>
</comment>
<keyword evidence="9" id="KW-1185">Reference proteome</keyword>
<evidence type="ECO:0000256" key="1">
    <source>
        <dbReference type="ARBA" id="ARBA00005495"/>
    </source>
</evidence>
<evidence type="ECO:0000313" key="9">
    <source>
        <dbReference type="Proteomes" id="UP000198693"/>
    </source>
</evidence>
<dbReference type="InterPro" id="IPR011057">
    <property type="entry name" value="Mss4-like_sf"/>
</dbReference>
<feature type="domain" description="CENP-V/GFA" evidence="7">
    <location>
        <begin position="69"/>
        <end position="216"/>
    </location>
</feature>
<comment type="pathway">
    <text evidence="5">One-carbon metabolism; formaldehyde degradation; formate from formaldehyde (glutathione route): step 1/3.</text>
</comment>
<reference evidence="9" key="1">
    <citation type="submission" date="2016-10" db="EMBL/GenBank/DDBJ databases">
        <authorList>
            <person name="Varghese N."/>
            <person name="Submissions S."/>
        </authorList>
    </citation>
    <scope>NUCLEOTIDE SEQUENCE [LARGE SCALE GENOMIC DNA]</scope>
    <source>
        <strain evidence="9">CGMCC 1.6981</strain>
    </source>
</reference>
<evidence type="ECO:0000256" key="3">
    <source>
        <dbReference type="ARBA" id="ARBA00022833"/>
    </source>
</evidence>
<dbReference type="InterPro" id="IPR006913">
    <property type="entry name" value="CENP-V/GFA"/>
</dbReference>
<name>A0A1I7JDC1_9GAMM</name>
<feature type="binding site" evidence="5">
    <location>
        <position position="99"/>
    </location>
    <ligand>
        <name>Zn(2+)</name>
        <dbReference type="ChEBI" id="CHEBI:29105"/>
        <label>2</label>
        <note>catalytic</note>
    </ligand>
</feature>
<comment type="function">
    <text evidence="5">Catalyzes the condensation of formaldehyde and glutathione to S-hydroxymethylglutathione.</text>
</comment>
<keyword evidence="4 5" id="KW-0456">Lyase</keyword>
<evidence type="ECO:0000259" key="7">
    <source>
        <dbReference type="PROSITE" id="PS51891"/>
    </source>
</evidence>
<feature type="binding site" evidence="5">
    <location>
        <position position="144"/>
    </location>
    <ligand>
        <name>Zn(2+)</name>
        <dbReference type="ChEBI" id="CHEBI:29105"/>
        <label>1</label>
        <note>structural</note>
    </ligand>
</feature>
<dbReference type="GO" id="GO:0046294">
    <property type="term" value="P:formaldehyde catabolic process"/>
    <property type="evidence" value="ECO:0007669"/>
    <property type="project" value="UniProtKB-UniRule"/>
</dbReference>
<feature type="region of interest" description="Disordered" evidence="6">
    <location>
        <begin position="13"/>
        <end position="50"/>
    </location>
</feature>
<dbReference type="PANTHER" id="PTHR33337:SF40">
    <property type="entry name" value="CENP-V_GFA DOMAIN-CONTAINING PROTEIN-RELATED"/>
    <property type="match status" value="1"/>
</dbReference>
<evidence type="ECO:0000256" key="5">
    <source>
        <dbReference type="HAMAP-Rule" id="MF_00723"/>
    </source>
</evidence>
<feature type="binding site" evidence="5">
    <location>
        <position position="97"/>
    </location>
    <ligand>
        <name>Zn(2+)</name>
        <dbReference type="ChEBI" id="CHEBI:29105"/>
        <label>2</label>
        <note>catalytic</note>
    </ligand>
</feature>
<dbReference type="HAMAP" id="MF_00723">
    <property type="entry name" value="Formald_GSH"/>
    <property type="match status" value="1"/>
</dbReference>
<dbReference type="Proteomes" id="UP000198693">
    <property type="component" value="Unassembled WGS sequence"/>
</dbReference>
<evidence type="ECO:0000256" key="2">
    <source>
        <dbReference type="ARBA" id="ARBA00022723"/>
    </source>
</evidence>
<accession>A0A1I7JDC1</accession>
<dbReference type="NCBIfam" id="NF003829">
    <property type="entry name" value="PRK05417.1"/>
    <property type="match status" value="1"/>
</dbReference>
<dbReference type="EC" id="4.4.1.22" evidence="5"/>
<keyword evidence="3 5" id="KW-0862">Zinc</keyword>
<feature type="binding site" evidence="5">
    <location>
        <position position="102"/>
    </location>
    <ligand>
        <name>Zn(2+)</name>
        <dbReference type="ChEBI" id="CHEBI:29105"/>
        <label>2</label>
        <note>catalytic</note>
    </ligand>
</feature>
<dbReference type="GO" id="GO:0051907">
    <property type="term" value="F:S-(hydroxymethyl)glutathione synthase activity"/>
    <property type="evidence" value="ECO:0007669"/>
    <property type="project" value="UniProtKB-UniRule"/>
</dbReference>
<dbReference type="GO" id="GO:0008270">
    <property type="term" value="F:zinc ion binding"/>
    <property type="evidence" value="ECO:0007669"/>
    <property type="project" value="UniProtKB-UniRule"/>
</dbReference>
<organism evidence="8 9">
    <name type="scientific">Halomonas korlensis</name>
    <dbReference type="NCBI Taxonomy" id="463301"/>
    <lineage>
        <taxon>Bacteria</taxon>
        <taxon>Pseudomonadati</taxon>
        <taxon>Pseudomonadota</taxon>
        <taxon>Gammaproteobacteria</taxon>
        <taxon>Oceanospirillales</taxon>
        <taxon>Halomonadaceae</taxon>
        <taxon>Halomonas</taxon>
    </lineage>
</organism>
<comment type="catalytic activity">
    <reaction evidence="5">
        <text>S-(hydroxymethyl)glutathione = glutathione + formaldehyde</text>
        <dbReference type="Rhea" id="RHEA:22488"/>
        <dbReference type="ChEBI" id="CHEBI:16842"/>
        <dbReference type="ChEBI" id="CHEBI:57925"/>
        <dbReference type="ChEBI" id="CHEBI:58758"/>
        <dbReference type="EC" id="4.4.1.22"/>
    </reaction>
</comment>
<feature type="binding site" evidence="5">
    <location>
        <position position="147"/>
    </location>
    <ligand>
        <name>Zn(2+)</name>
        <dbReference type="ChEBI" id="CHEBI:29105"/>
        <label>1</label>
        <note>structural</note>
    </ligand>
</feature>
<dbReference type="NCBIfam" id="TIGR02820">
    <property type="entry name" value="formald_GSH"/>
    <property type="match status" value="1"/>
</dbReference>
<gene>
    <name evidence="5" type="primary">gfa</name>
    <name evidence="8" type="ORF">SAMN04487955_11022</name>
</gene>
<dbReference type="InterPro" id="IPR014185">
    <property type="entry name" value="Formald_GSH"/>
</dbReference>
<dbReference type="Pfam" id="PF04828">
    <property type="entry name" value="GFA"/>
    <property type="match status" value="1"/>
</dbReference>
<protein>
    <recommendedName>
        <fullName evidence="5">Glutathione-dependent formaldehyde-activating enzyme</fullName>
        <ecNumber evidence="5">4.4.1.22</ecNumber>
    </recommendedName>
    <alternativeName>
        <fullName evidence="5">S-(hydroxymethyl)glutathione synthase</fullName>
    </alternativeName>
</protein>
<dbReference type="STRING" id="463301.SAMN04487955_11022"/>
<feature type="compositionally biased region" description="Low complexity" evidence="6">
    <location>
        <begin position="33"/>
        <end position="48"/>
    </location>
</feature>
<dbReference type="PANTHER" id="PTHR33337">
    <property type="entry name" value="GFA DOMAIN-CONTAINING PROTEIN"/>
    <property type="match status" value="1"/>
</dbReference>
<evidence type="ECO:0000256" key="6">
    <source>
        <dbReference type="SAM" id="MobiDB-lite"/>
    </source>
</evidence>
<evidence type="ECO:0000313" key="8">
    <source>
        <dbReference type="EMBL" id="SFU83189.1"/>
    </source>
</evidence>
<comment type="similarity">
    <text evidence="1 5">Belongs to the Gfa family.</text>
</comment>
<dbReference type="UniPathway" id="UPA00562">
    <property type="reaction ID" value="UER00621"/>
</dbReference>
<proteinExistence type="inferred from homology"/>
<keyword evidence="2 5" id="KW-0479">Metal-binding</keyword>
<evidence type="ECO:0000256" key="4">
    <source>
        <dbReference type="ARBA" id="ARBA00023239"/>
    </source>
</evidence>
<feature type="binding site" evidence="5">
    <location>
        <position position="78"/>
    </location>
    <ligand>
        <name>Zn(2+)</name>
        <dbReference type="ChEBI" id="CHEBI:29105"/>
        <label>1</label>
        <note>structural</note>
    </ligand>
</feature>
<sequence length="237" mass="25233">MSLMDTLKRWFGGQGAAHSATPQQGRDRPEPTAPTSSAAAATTGEAATMNDIKIHPAVDGGLRAGSDSFNGGTLHCRCVDNPVEVTVKAQAAHNHVCGCTKCWKPEGSLFSMVAVVPRDSLSVTANEDKLEVVDTSAAIQRHACKQCGVHMFGRIENTDHPFHGLDFIHTELSDDTGWAAPEFAAFVSSIIESGANPDNMDKVRGRLKELGLEPYDCLSPPLMDTIAIHTAKAKGVL</sequence>
<dbReference type="SUPFAM" id="SSF51316">
    <property type="entry name" value="Mss4-like"/>
    <property type="match status" value="1"/>
</dbReference>
<dbReference type="RefSeq" id="WP_245784274.1">
    <property type="nucleotide sequence ID" value="NZ_FPBP01000010.1"/>
</dbReference>
<dbReference type="EMBL" id="FPBP01000010">
    <property type="protein sequence ID" value="SFU83189.1"/>
    <property type="molecule type" value="Genomic_DNA"/>
</dbReference>
<feature type="binding site" evidence="5">
    <location>
        <position position="76"/>
    </location>
    <ligand>
        <name>Zn(2+)</name>
        <dbReference type="ChEBI" id="CHEBI:29105"/>
        <label>1</label>
        <note>structural</note>
    </ligand>
</feature>